<dbReference type="InterPro" id="IPR050747">
    <property type="entry name" value="Mitochondrial_chaperone_BCS1"/>
</dbReference>
<feature type="non-terminal residue" evidence="1">
    <location>
        <position position="99"/>
    </location>
</feature>
<dbReference type="PANTHER" id="PTHR23070">
    <property type="entry name" value="BCS1 AAA-TYPE ATPASE"/>
    <property type="match status" value="1"/>
</dbReference>
<protein>
    <submittedName>
        <fullName evidence="1">ATP-dependent zinc metalloprotease FTSH, chloroplastic</fullName>
    </submittedName>
</protein>
<sequence>MGGGDMDGSWGSTNLDHPDTFDKLAMDPAMKKELIDDLDRFVRRRDFYRKVGKAWKHGYLLYGPLGTALSSKIDKQRDMKRVTGRLAVGGARLGIVRVW</sequence>
<dbReference type="AlphaFoldDB" id="A0A1R3G9X0"/>
<dbReference type="OrthoDB" id="10251412at2759"/>
<evidence type="ECO:0000313" key="2">
    <source>
        <dbReference type="Proteomes" id="UP000188268"/>
    </source>
</evidence>
<dbReference type="Proteomes" id="UP000188268">
    <property type="component" value="Unassembled WGS sequence"/>
</dbReference>
<comment type="caution">
    <text evidence="1">The sequence shown here is derived from an EMBL/GenBank/DDBJ whole genome shotgun (WGS) entry which is preliminary data.</text>
</comment>
<dbReference type="SUPFAM" id="SSF52540">
    <property type="entry name" value="P-loop containing nucleoside triphosphate hydrolases"/>
    <property type="match status" value="1"/>
</dbReference>
<keyword evidence="1" id="KW-0482">Metalloprotease</keyword>
<dbReference type="GO" id="GO:0008237">
    <property type="term" value="F:metallopeptidase activity"/>
    <property type="evidence" value="ECO:0007669"/>
    <property type="project" value="UniProtKB-KW"/>
</dbReference>
<proteinExistence type="predicted"/>
<dbReference type="InterPro" id="IPR027417">
    <property type="entry name" value="P-loop_NTPase"/>
</dbReference>
<accession>A0A1R3G9X0</accession>
<dbReference type="GO" id="GO:0006508">
    <property type="term" value="P:proteolysis"/>
    <property type="evidence" value="ECO:0007669"/>
    <property type="project" value="UniProtKB-KW"/>
</dbReference>
<dbReference type="EMBL" id="AWWV01014875">
    <property type="protein sequence ID" value="OMO54810.1"/>
    <property type="molecule type" value="Genomic_DNA"/>
</dbReference>
<name>A0A1R3G9X0_COCAP</name>
<keyword evidence="1" id="KW-0645">Protease</keyword>
<reference evidence="1 2" key="1">
    <citation type="submission" date="2013-09" db="EMBL/GenBank/DDBJ databases">
        <title>Corchorus capsularis genome sequencing.</title>
        <authorList>
            <person name="Alam M."/>
            <person name="Haque M.S."/>
            <person name="Islam M.S."/>
            <person name="Emdad E.M."/>
            <person name="Islam M.M."/>
            <person name="Ahmed B."/>
            <person name="Halim A."/>
            <person name="Hossen Q.M.M."/>
            <person name="Hossain M.Z."/>
            <person name="Ahmed R."/>
            <person name="Khan M.M."/>
            <person name="Islam R."/>
            <person name="Rashid M.M."/>
            <person name="Khan S.A."/>
            <person name="Rahman M.S."/>
            <person name="Alam M."/>
        </authorList>
    </citation>
    <scope>NUCLEOTIDE SEQUENCE [LARGE SCALE GENOMIC DNA]</scope>
    <source>
        <strain evidence="2">cv. CVL-1</strain>
        <tissue evidence="1">Whole seedling</tissue>
    </source>
</reference>
<dbReference type="OMA" id="TPEMIAM"/>
<dbReference type="Gene3D" id="3.40.50.300">
    <property type="entry name" value="P-loop containing nucleotide triphosphate hydrolases"/>
    <property type="match status" value="1"/>
</dbReference>
<organism evidence="1 2">
    <name type="scientific">Corchorus capsularis</name>
    <name type="common">Jute</name>
    <dbReference type="NCBI Taxonomy" id="210143"/>
    <lineage>
        <taxon>Eukaryota</taxon>
        <taxon>Viridiplantae</taxon>
        <taxon>Streptophyta</taxon>
        <taxon>Embryophyta</taxon>
        <taxon>Tracheophyta</taxon>
        <taxon>Spermatophyta</taxon>
        <taxon>Magnoliopsida</taxon>
        <taxon>eudicotyledons</taxon>
        <taxon>Gunneridae</taxon>
        <taxon>Pentapetalae</taxon>
        <taxon>rosids</taxon>
        <taxon>malvids</taxon>
        <taxon>Malvales</taxon>
        <taxon>Malvaceae</taxon>
        <taxon>Grewioideae</taxon>
        <taxon>Apeibeae</taxon>
        <taxon>Corchorus</taxon>
    </lineage>
</organism>
<dbReference type="Gramene" id="OMO54810">
    <property type="protein sequence ID" value="OMO54810"/>
    <property type="gene ID" value="CCACVL1_27549"/>
</dbReference>
<dbReference type="STRING" id="210143.A0A1R3G9X0"/>
<gene>
    <name evidence="1" type="ORF">CCACVL1_27549</name>
</gene>
<keyword evidence="1" id="KW-0378">Hydrolase</keyword>
<evidence type="ECO:0000313" key="1">
    <source>
        <dbReference type="EMBL" id="OMO54810.1"/>
    </source>
</evidence>
<keyword evidence="2" id="KW-1185">Reference proteome</keyword>